<dbReference type="OrthoDB" id="566138at2759"/>
<dbReference type="AlphaFoldDB" id="A0A2H4SK42"/>
<dbReference type="Gene3D" id="3.90.1300.10">
    <property type="entry name" value="Amidase signature (AS) domain"/>
    <property type="match status" value="1"/>
</dbReference>
<dbReference type="Proteomes" id="UP000323067">
    <property type="component" value="Chromosome vii"/>
</dbReference>
<dbReference type="PANTHER" id="PTHR42678">
    <property type="entry name" value="AMIDASE"/>
    <property type="match status" value="1"/>
</dbReference>
<evidence type="ECO:0000259" key="1">
    <source>
        <dbReference type="Pfam" id="PF01425"/>
    </source>
</evidence>
<dbReference type="VEuPathDB" id="FungiDB:CCM_08921"/>
<dbReference type="SUPFAM" id="SSF75304">
    <property type="entry name" value="Amidase signature (AS) enzymes"/>
    <property type="match status" value="1"/>
</dbReference>
<proteinExistence type="predicted"/>
<dbReference type="VEuPathDB" id="FungiDB:A9K55_009171"/>
<dbReference type="EMBL" id="CP023324">
    <property type="protein sequence ID" value="ATY63470.1"/>
    <property type="molecule type" value="Genomic_DNA"/>
</dbReference>
<sequence length="508" mass="53885">MALNVLDATVGELRAGLLEGRLTSEHIVSEYFSQIERHNINGLGVRALISTAPRESVLTQARALDAERKEKGPRGPFHGIPILIKASSMGMATTFGSAALIDAMATENAAVVDLILDAGMILLGKTSISEFNNYKATPPNTGGWSSAGNQGQSPYVVGGVSANATFLGHSTPCGSSSGSAIGVAAGFAPIALGAETDGSIVQPCSRAGLYALKPTPGTVSVANVLAGTTFDAVGPMARTAKDVADMVGLLMGEDFTGVLKGSWQGIKVGIVQYEPWAPAPFVVEPVDEFTTQVKDEMRQAAEKIRKMGGAVVEDVTLSPFWEYADFMTSRGIDADSFWGDYSHSRYGLRDVFDALMTKFETAKVRTLAEMIQYHRTHADTCLPAGHSSQAGLESLLEEKVNPKFEEIIKEMREEARARIDGALDKFGVDVILSQSDGRMASLAAAAGYAVSALPLGYANFNGRAWGVNAVAGARGEAKMLELMSVWEATFPDARQSPPQLRETSNPAL</sequence>
<reference evidence="2 3" key="1">
    <citation type="journal article" date="2017" name="BMC Genomics">
        <title>Chromosome level assembly and secondary metabolite potential of the parasitic fungus Cordyceps militaris.</title>
        <authorList>
            <person name="Kramer G.J."/>
            <person name="Nodwell J.R."/>
        </authorList>
    </citation>
    <scope>NUCLEOTIDE SEQUENCE [LARGE SCALE GENOMIC DNA]</scope>
    <source>
        <strain evidence="2 3">ATCC 34164</strain>
    </source>
</reference>
<gene>
    <name evidence="2" type="ORF">A9K55_009171</name>
</gene>
<evidence type="ECO:0000313" key="3">
    <source>
        <dbReference type="Proteomes" id="UP000323067"/>
    </source>
</evidence>
<accession>A0A2H4SK42</accession>
<dbReference type="InterPro" id="IPR023631">
    <property type="entry name" value="Amidase_dom"/>
</dbReference>
<dbReference type="Pfam" id="PF01425">
    <property type="entry name" value="Amidase"/>
    <property type="match status" value="1"/>
</dbReference>
<dbReference type="PANTHER" id="PTHR42678:SF34">
    <property type="entry name" value="OS04G0183300 PROTEIN"/>
    <property type="match status" value="1"/>
</dbReference>
<name>A0A2H4SK42_CORMI</name>
<dbReference type="InterPro" id="IPR036928">
    <property type="entry name" value="AS_sf"/>
</dbReference>
<protein>
    <submittedName>
        <fullName evidence="2">Amidase, putative</fullName>
    </submittedName>
</protein>
<feature type="domain" description="Amidase" evidence="1">
    <location>
        <begin position="47"/>
        <end position="433"/>
    </location>
</feature>
<evidence type="ECO:0000313" key="2">
    <source>
        <dbReference type="EMBL" id="ATY63470.1"/>
    </source>
</evidence>
<organism evidence="2 3">
    <name type="scientific">Cordyceps militaris</name>
    <name type="common">Caterpillar fungus</name>
    <name type="synonym">Clavaria militaris</name>
    <dbReference type="NCBI Taxonomy" id="73501"/>
    <lineage>
        <taxon>Eukaryota</taxon>
        <taxon>Fungi</taxon>
        <taxon>Dikarya</taxon>
        <taxon>Ascomycota</taxon>
        <taxon>Pezizomycotina</taxon>
        <taxon>Sordariomycetes</taxon>
        <taxon>Hypocreomycetidae</taxon>
        <taxon>Hypocreales</taxon>
        <taxon>Cordycipitaceae</taxon>
        <taxon>Cordyceps</taxon>
    </lineage>
</organism>